<accession>A0A5C8JJ97</accession>
<evidence type="ECO:0000313" key="1">
    <source>
        <dbReference type="EMBL" id="TXK37688.1"/>
    </source>
</evidence>
<protein>
    <submittedName>
        <fullName evidence="1">Uncharacterized protein</fullName>
    </submittedName>
</protein>
<sequence>MSWLDEEYAVAANKWLTKHPCMQLHELGAQEVKCYGQKGQPAKDALPEKVEYYLRGRLAKDLEAWQKELFQ</sequence>
<dbReference type="AlphaFoldDB" id="A0A5C8JJ97"/>
<evidence type="ECO:0000313" key="2">
    <source>
        <dbReference type="Proteomes" id="UP000321926"/>
    </source>
</evidence>
<reference evidence="1 2" key="1">
    <citation type="submission" date="2019-08" db="EMBL/GenBank/DDBJ databases">
        <authorList>
            <person name="Shi S."/>
        </authorList>
    </citation>
    <scope>NUCLEOTIDE SEQUENCE [LARGE SCALE GENOMIC DNA]</scope>
    <source>
        <strain evidence="1 2">GY10130</strain>
    </source>
</reference>
<organism evidence="1 2">
    <name type="scientific">Pontibacter qinzhouensis</name>
    <dbReference type="NCBI Taxonomy" id="2603253"/>
    <lineage>
        <taxon>Bacteria</taxon>
        <taxon>Pseudomonadati</taxon>
        <taxon>Bacteroidota</taxon>
        <taxon>Cytophagia</taxon>
        <taxon>Cytophagales</taxon>
        <taxon>Hymenobacteraceae</taxon>
        <taxon>Pontibacter</taxon>
    </lineage>
</organism>
<keyword evidence="2" id="KW-1185">Reference proteome</keyword>
<proteinExistence type="predicted"/>
<dbReference type="EMBL" id="VRTY01000057">
    <property type="protein sequence ID" value="TXK37688.1"/>
    <property type="molecule type" value="Genomic_DNA"/>
</dbReference>
<dbReference type="RefSeq" id="WP_147922554.1">
    <property type="nucleotide sequence ID" value="NZ_VRTY01000057.1"/>
</dbReference>
<name>A0A5C8JJ97_9BACT</name>
<gene>
    <name evidence="1" type="ORF">FVR03_14895</name>
</gene>
<comment type="caution">
    <text evidence="1">The sequence shown here is derived from an EMBL/GenBank/DDBJ whole genome shotgun (WGS) entry which is preliminary data.</text>
</comment>
<dbReference type="Proteomes" id="UP000321926">
    <property type="component" value="Unassembled WGS sequence"/>
</dbReference>